<comment type="caution">
    <text evidence="1">The sequence shown here is derived from an EMBL/GenBank/DDBJ whole genome shotgun (WGS) entry which is preliminary data.</text>
</comment>
<dbReference type="Proteomes" id="UP001607302">
    <property type="component" value="Unassembled WGS sequence"/>
</dbReference>
<evidence type="ECO:0000313" key="1">
    <source>
        <dbReference type="EMBL" id="KAL2726862.1"/>
    </source>
</evidence>
<sequence length="78" mass="9344">MEIKIIKYILWIGIGYLQKEEEEKEENKKEQVIRSFKFRGKPVTSAEREPCHHERVLGSTKRQSGDYLVPEKKKIIWL</sequence>
<gene>
    <name evidence="1" type="ORF">V1478_007140</name>
</gene>
<reference evidence="1 2" key="1">
    <citation type="journal article" date="2024" name="Ann. Entomol. Soc. Am.">
        <title>Genomic analyses of the southern and eastern yellowjacket wasps (Hymenoptera: Vespidae) reveal evolutionary signatures of social life.</title>
        <authorList>
            <person name="Catto M.A."/>
            <person name="Caine P.B."/>
            <person name="Orr S.E."/>
            <person name="Hunt B.G."/>
            <person name="Goodisman M.A.D."/>
        </authorList>
    </citation>
    <scope>NUCLEOTIDE SEQUENCE [LARGE SCALE GENOMIC DNA]</scope>
    <source>
        <strain evidence="1">233</strain>
        <tissue evidence="1">Head and thorax</tissue>
    </source>
</reference>
<organism evidence="1 2">
    <name type="scientific">Vespula squamosa</name>
    <name type="common">Southern yellow jacket</name>
    <name type="synonym">Wasp</name>
    <dbReference type="NCBI Taxonomy" id="30214"/>
    <lineage>
        <taxon>Eukaryota</taxon>
        <taxon>Metazoa</taxon>
        <taxon>Ecdysozoa</taxon>
        <taxon>Arthropoda</taxon>
        <taxon>Hexapoda</taxon>
        <taxon>Insecta</taxon>
        <taxon>Pterygota</taxon>
        <taxon>Neoptera</taxon>
        <taxon>Endopterygota</taxon>
        <taxon>Hymenoptera</taxon>
        <taxon>Apocrita</taxon>
        <taxon>Aculeata</taxon>
        <taxon>Vespoidea</taxon>
        <taxon>Vespidae</taxon>
        <taxon>Vespinae</taxon>
        <taxon>Vespula</taxon>
    </lineage>
</organism>
<dbReference type="AlphaFoldDB" id="A0ABD2B2A8"/>
<proteinExistence type="predicted"/>
<accession>A0ABD2B2A8</accession>
<evidence type="ECO:0000313" key="2">
    <source>
        <dbReference type="Proteomes" id="UP001607302"/>
    </source>
</evidence>
<keyword evidence="2" id="KW-1185">Reference proteome</keyword>
<dbReference type="EMBL" id="JAUDFV010000133">
    <property type="protein sequence ID" value="KAL2726862.1"/>
    <property type="molecule type" value="Genomic_DNA"/>
</dbReference>
<protein>
    <submittedName>
        <fullName evidence="1">Uncharacterized protein</fullName>
    </submittedName>
</protein>
<name>A0ABD2B2A8_VESSQ</name>